<evidence type="ECO:0000256" key="16">
    <source>
        <dbReference type="ARBA" id="ARBA00023286"/>
    </source>
</evidence>
<dbReference type="PRINTS" id="PR01620">
    <property type="entry name" value="GABAARGAMMA"/>
</dbReference>
<dbReference type="PRINTS" id="PR00253">
    <property type="entry name" value="GABAARECEPTR"/>
</dbReference>
<dbReference type="InterPro" id="IPR036719">
    <property type="entry name" value="Neuro-gated_channel_TM_sf"/>
</dbReference>
<organism evidence="24 25">
    <name type="scientific">Steinernema hermaphroditum</name>
    <dbReference type="NCBI Taxonomy" id="289476"/>
    <lineage>
        <taxon>Eukaryota</taxon>
        <taxon>Metazoa</taxon>
        <taxon>Ecdysozoa</taxon>
        <taxon>Nematoda</taxon>
        <taxon>Chromadorea</taxon>
        <taxon>Rhabditida</taxon>
        <taxon>Tylenchina</taxon>
        <taxon>Panagrolaimomorpha</taxon>
        <taxon>Strongyloidoidea</taxon>
        <taxon>Steinernematidae</taxon>
        <taxon>Steinernema</taxon>
    </lineage>
</organism>
<evidence type="ECO:0000256" key="2">
    <source>
        <dbReference type="ARBA" id="ARBA00022448"/>
    </source>
</evidence>
<evidence type="ECO:0000256" key="7">
    <source>
        <dbReference type="ARBA" id="ARBA00023018"/>
    </source>
</evidence>
<keyword evidence="15" id="KW-0628">Postsynaptic cell membrane</keyword>
<evidence type="ECO:0000256" key="9">
    <source>
        <dbReference type="ARBA" id="ARBA00023136"/>
    </source>
</evidence>
<evidence type="ECO:0000256" key="4">
    <source>
        <dbReference type="ARBA" id="ARBA00022692"/>
    </source>
</evidence>
<keyword evidence="11" id="KW-0675">Receptor</keyword>
<feature type="region of interest" description="Disordered" evidence="21">
    <location>
        <begin position="42"/>
        <end position="74"/>
    </location>
</feature>
<dbReference type="GO" id="GO:0007214">
    <property type="term" value="P:gamma-aminobutyric acid signaling pathway"/>
    <property type="evidence" value="ECO:0007669"/>
    <property type="project" value="InterPro"/>
</dbReference>
<keyword evidence="14" id="KW-0868">Chloride</keyword>
<dbReference type="PROSITE" id="PS00236">
    <property type="entry name" value="NEUROTR_ION_CHANNEL"/>
    <property type="match status" value="1"/>
</dbReference>
<evidence type="ECO:0000259" key="22">
    <source>
        <dbReference type="Pfam" id="PF02931"/>
    </source>
</evidence>
<keyword evidence="7" id="KW-0770">Synapse</keyword>
<keyword evidence="16" id="KW-1071">Ligand-gated ion channel</keyword>
<dbReference type="GO" id="GO:0004890">
    <property type="term" value="F:GABA-A receptor activity"/>
    <property type="evidence" value="ECO:0007669"/>
    <property type="project" value="InterPro"/>
</dbReference>
<evidence type="ECO:0000256" key="19">
    <source>
        <dbReference type="ARBA" id="ARBA00071250"/>
    </source>
</evidence>
<keyword evidence="6 20" id="KW-1133">Transmembrane helix</keyword>
<protein>
    <recommendedName>
        <fullName evidence="19">Gamma-aminobutyric acid receptor subunit beta</fullName>
    </recommendedName>
</protein>
<dbReference type="PRINTS" id="PR00252">
    <property type="entry name" value="NRIONCHANNEL"/>
</dbReference>
<feature type="transmembrane region" description="Helical" evidence="20">
    <location>
        <begin position="422"/>
        <end position="444"/>
    </location>
</feature>
<dbReference type="InterPro" id="IPR038050">
    <property type="entry name" value="Neuro_actylchol_rec"/>
</dbReference>
<evidence type="ECO:0000259" key="23">
    <source>
        <dbReference type="Pfam" id="PF02932"/>
    </source>
</evidence>
<comment type="caution">
    <text evidence="24">The sequence shown here is derived from an EMBL/GenBank/DDBJ whole genome shotgun (WGS) entry which is preliminary data.</text>
</comment>
<dbReference type="InterPro" id="IPR005437">
    <property type="entry name" value="GABRG-1/4"/>
</dbReference>
<keyword evidence="12" id="KW-0869">Chloride channel</keyword>
<keyword evidence="10" id="KW-1015">Disulfide bond</keyword>
<feature type="transmembrane region" description="Helical" evidence="20">
    <location>
        <begin position="388"/>
        <end position="410"/>
    </location>
</feature>
<gene>
    <name evidence="24" type="ORF">QR680_008611</name>
</gene>
<evidence type="ECO:0000256" key="5">
    <source>
        <dbReference type="ARBA" id="ARBA00022729"/>
    </source>
</evidence>
<dbReference type="InterPro" id="IPR006028">
    <property type="entry name" value="GABAA/Glycine_rcpt"/>
</dbReference>
<dbReference type="FunFam" id="2.70.170.10:FF:000021">
    <property type="entry name" value="Gamma-aminobutyric acid receptor isoform 3b"/>
    <property type="match status" value="1"/>
</dbReference>
<dbReference type="PANTHER" id="PTHR18945">
    <property type="entry name" value="NEUROTRANSMITTER GATED ION CHANNEL"/>
    <property type="match status" value="1"/>
</dbReference>
<dbReference type="Proteomes" id="UP001175271">
    <property type="component" value="Unassembled WGS sequence"/>
</dbReference>
<feature type="transmembrane region" description="Helical" evidence="20">
    <location>
        <begin position="538"/>
        <end position="557"/>
    </location>
</feature>
<keyword evidence="25" id="KW-1185">Reference proteome</keyword>
<dbReference type="SUPFAM" id="SSF63712">
    <property type="entry name" value="Nicotinic receptor ligand binding domain-like"/>
    <property type="match status" value="1"/>
</dbReference>
<evidence type="ECO:0000256" key="11">
    <source>
        <dbReference type="ARBA" id="ARBA00023170"/>
    </source>
</evidence>
<evidence type="ECO:0000256" key="15">
    <source>
        <dbReference type="ARBA" id="ARBA00023257"/>
    </source>
</evidence>
<comment type="similarity">
    <text evidence="1">Belongs to the ligand-gated ion channel (TC 1.A.9) family. Gamma-aminobutyric acid receptor (TC 1.A.9.5) subfamily.</text>
</comment>
<proteinExistence type="inferred from homology"/>
<evidence type="ECO:0000256" key="1">
    <source>
        <dbReference type="ARBA" id="ARBA00010180"/>
    </source>
</evidence>
<feature type="compositionally biased region" description="Basic and acidic residues" evidence="21">
    <location>
        <begin position="63"/>
        <end position="73"/>
    </location>
</feature>
<dbReference type="GO" id="GO:0045211">
    <property type="term" value="C:postsynaptic membrane"/>
    <property type="evidence" value="ECO:0007669"/>
    <property type="project" value="UniProtKB-SubCell"/>
</dbReference>
<evidence type="ECO:0000256" key="10">
    <source>
        <dbReference type="ARBA" id="ARBA00023157"/>
    </source>
</evidence>
<comment type="subcellular location">
    <subcellularLocation>
        <location evidence="18">Postsynaptic cell membrane</location>
        <topology evidence="18">Multi-pass membrane protein</topology>
    </subcellularLocation>
</comment>
<evidence type="ECO:0000256" key="17">
    <source>
        <dbReference type="ARBA" id="ARBA00023303"/>
    </source>
</evidence>
<dbReference type="SUPFAM" id="SSF90112">
    <property type="entry name" value="Neurotransmitter-gated ion-channel transmembrane pore"/>
    <property type="match status" value="1"/>
</dbReference>
<sequence>MSARLLQRVEAPPLRSRGGFSRDPFDLRRGVEATNLRHSIGSSTCSSVARDEQETPSATDVQMTERKGADQRRSPTCHWDTFFWLLALLATARVAASPLNSEHRPDVVDFYPKSDKEIENNSPTYSRDDDDTVSPSPRTTESIRLEHNVSRLLDALIASHDRRIRPNYGGPPTEVNVTIHVITISAVSEVSMDYTVDLYLRQFWRDERLSFESLSQEHSSLTIGIDMVKSIWTPDTFFPNEKRSFFHEATSHNSFLRIDNHGNVVRSIRLTVTANCPMNLHTFPLDVQVCALEIESYGYSTNDISYHWHHANAVTMDENVHLAHFAIGEHYHIERVISLSTGNYSRLTTYFTFQRNIGFYLIQIYFPASLIVVISWVSFWLNRDATQARVAIGVTTVLTMTTLMTSTNASLPKVSYVKSLDIFLGVCFFIVFASLLEYAAIGYLMKRRRKPPKMDESPPTKASITCYYEIDDQAVHVNAVRKEKKSKKVRKVSNGLEQAMPLLTLSPQHVRLTPSSSQAERYFVFCVRPSQVDLFSRVAFPLFFALFHIAYWTFYLHEWT</sequence>
<keyword evidence="8 20" id="KW-0406">Ion transport</keyword>
<dbReference type="Gene3D" id="1.20.58.390">
    <property type="entry name" value="Neurotransmitter-gated ion-channel transmembrane domain"/>
    <property type="match status" value="1"/>
</dbReference>
<feature type="transmembrane region" description="Helical" evidence="20">
    <location>
        <begin position="357"/>
        <end position="381"/>
    </location>
</feature>
<dbReference type="GO" id="GO:0005254">
    <property type="term" value="F:chloride channel activity"/>
    <property type="evidence" value="ECO:0007669"/>
    <property type="project" value="UniProtKB-KW"/>
</dbReference>
<dbReference type="Gene3D" id="2.70.170.10">
    <property type="entry name" value="Neurotransmitter-gated ion-channel ligand-binding domain"/>
    <property type="match status" value="1"/>
</dbReference>
<keyword evidence="17 20" id="KW-0407">Ion channel</keyword>
<dbReference type="CDD" id="cd19049">
    <property type="entry name" value="LGIC_TM_anion"/>
    <property type="match status" value="1"/>
</dbReference>
<feature type="compositionally biased region" description="Basic and acidic residues" evidence="21">
    <location>
        <begin position="103"/>
        <end position="119"/>
    </location>
</feature>
<reference evidence="24" key="1">
    <citation type="submission" date="2023-06" db="EMBL/GenBank/DDBJ databases">
        <title>Genomic analysis of the entomopathogenic nematode Steinernema hermaphroditum.</title>
        <authorList>
            <person name="Schwarz E.M."/>
            <person name="Heppert J.K."/>
            <person name="Baniya A."/>
            <person name="Schwartz H.T."/>
            <person name="Tan C.-H."/>
            <person name="Antoshechkin I."/>
            <person name="Sternberg P.W."/>
            <person name="Goodrich-Blair H."/>
            <person name="Dillman A.R."/>
        </authorList>
    </citation>
    <scope>NUCLEOTIDE SEQUENCE</scope>
    <source>
        <strain evidence="24">PS9179</strain>
        <tissue evidence="24">Whole animal</tissue>
    </source>
</reference>
<evidence type="ECO:0000256" key="6">
    <source>
        <dbReference type="ARBA" id="ARBA00022989"/>
    </source>
</evidence>
<evidence type="ECO:0000256" key="12">
    <source>
        <dbReference type="ARBA" id="ARBA00023173"/>
    </source>
</evidence>
<feature type="domain" description="Neurotransmitter-gated ion-channel transmembrane" evidence="23">
    <location>
        <begin position="364"/>
        <end position="456"/>
    </location>
</feature>
<keyword evidence="13" id="KW-0325">Glycoprotein</keyword>
<evidence type="ECO:0000256" key="8">
    <source>
        <dbReference type="ARBA" id="ARBA00023065"/>
    </source>
</evidence>
<dbReference type="Pfam" id="PF02932">
    <property type="entry name" value="Neur_chan_memb"/>
    <property type="match status" value="1"/>
</dbReference>
<accession>A0AA39M8E5</accession>
<name>A0AA39M8E5_9BILA</name>
<evidence type="ECO:0000256" key="20">
    <source>
        <dbReference type="RuleBase" id="RU000687"/>
    </source>
</evidence>
<keyword evidence="9 20" id="KW-0472">Membrane</keyword>
<keyword evidence="5" id="KW-0732">Signal</keyword>
<keyword evidence="2 20" id="KW-0813">Transport</keyword>
<dbReference type="GO" id="GO:0034707">
    <property type="term" value="C:chloride channel complex"/>
    <property type="evidence" value="ECO:0007669"/>
    <property type="project" value="UniProtKB-KW"/>
</dbReference>
<dbReference type="GO" id="GO:0005230">
    <property type="term" value="F:extracellular ligand-gated monoatomic ion channel activity"/>
    <property type="evidence" value="ECO:0007669"/>
    <property type="project" value="InterPro"/>
</dbReference>
<dbReference type="AlphaFoldDB" id="A0AA39M8E5"/>
<evidence type="ECO:0000313" key="24">
    <source>
        <dbReference type="EMBL" id="KAK0424324.1"/>
    </source>
</evidence>
<dbReference type="Pfam" id="PF02931">
    <property type="entry name" value="Neur_chan_LBD"/>
    <property type="match status" value="1"/>
</dbReference>
<evidence type="ECO:0000256" key="21">
    <source>
        <dbReference type="SAM" id="MobiDB-lite"/>
    </source>
</evidence>
<dbReference type="NCBIfam" id="TIGR00860">
    <property type="entry name" value="LIC"/>
    <property type="match status" value="1"/>
</dbReference>
<feature type="domain" description="Neurotransmitter-gated ion-channel ligand-binding" evidence="22">
    <location>
        <begin position="150"/>
        <end position="356"/>
    </location>
</feature>
<keyword evidence="4 20" id="KW-0812">Transmembrane</keyword>
<evidence type="ECO:0000256" key="14">
    <source>
        <dbReference type="ARBA" id="ARBA00023214"/>
    </source>
</evidence>
<dbReference type="InterPro" id="IPR036734">
    <property type="entry name" value="Neur_chan_lig-bd_sf"/>
</dbReference>
<feature type="region of interest" description="Disordered" evidence="21">
    <location>
        <begin position="103"/>
        <end position="140"/>
    </location>
</feature>
<dbReference type="EMBL" id="JAUCMV010000001">
    <property type="protein sequence ID" value="KAK0424324.1"/>
    <property type="molecule type" value="Genomic_DNA"/>
</dbReference>
<keyword evidence="3" id="KW-1003">Cell membrane</keyword>
<evidence type="ECO:0000256" key="13">
    <source>
        <dbReference type="ARBA" id="ARBA00023180"/>
    </source>
</evidence>
<evidence type="ECO:0000256" key="18">
    <source>
        <dbReference type="ARBA" id="ARBA00034104"/>
    </source>
</evidence>
<evidence type="ECO:0000313" key="25">
    <source>
        <dbReference type="Proteomes" id="UP001175271"/>
    </source>
</evidence>
<dbReference type="InterPro" id="IPR006029">
    <property type="entry name" value="Neurotrans-gated_channel_TM"/>
</dbReference>
<evidence type="ECO:0000256" key="3">
    <source>
        <dbReference type="ARBA" id="ARBA00022475"/>
    </source>
</evidence>
<dbReference type="InterPro" id="IPR006201">
    <property type="entry name" value="Neur_channel"/>
</dbReference>
<dbReference type="InterPro" id="IPR018000">
    <property type="entry name" value="Neurotransmitter_ion_chnl_CS"/>
</dbReference>
<dbReference type="InterPro" id="IPR006202">
    <property type="entry name" value="Neur_chan_lig-bd"/>
</dbReference>